<comment type="similarity">
    <text evidence="1 7">Belongs to the RecO family.</text>
</comment>
<dbReference type="InterPro" id="IPR042242">
    <property type="entry name" value="RecO_C"/>
</dbReference>
<keyword evidence="3 7" id="KW-0227">DNA damage</keyword>
<evidence type="ECO:0000256" key="4">
    <source>
        <dbReference type="ARBA" id="ARBA00023172"/>
    </source>
</evidence>
<dbReference type="Pfam" id="PF02565">
    <property type="entry name" value="RecO_C"/>
    <property type="match status" value="1"/>
</dbReference>
<sequence length="247" mass="28755">MGQNLVLTGMVLSVIPIGDYDKRITLLSKERGKITAFARGARRPNSQLLAATNPFAFGRFELYEGRSTYNLVKAEITNYFRELTMDLEAAYYGFYFLEFADYYAVENENATEMLKLLYQSLRALESDAYLNRLVRCIYELKILTINGEYPNVFSCRKCKKEEDLGWFSAKYAGTLCSECKNDENIIRLDESALYTMQYIITSSIEKLYTFQVSEDVLHTLERILKSYLALYVDRKFKSLKVLEEIRR</sequence>
<evidence type="ECO:0000259" key="8">
    <source>
        <dbReference type="Pfam" id="PF11967"/>
    </source>
</evidence>
<dbReference type="InterPro" id="IPR022572">
    <property type="entry name" value="DNA_rep/recomb_RecO_N"/>
</dbReference>
<keyword evidence="5 7" id="KW-0234">DNA repair</keyword>
<evidence type="ECO:0000256" key="1">
    <source>
        <dbReference type="ARBA" id="ARBA00007452"/>
    </source>
</evidence>
<dbReference type="HAMAP" id="MF_00201">
    <property type="entry name" value="RecO"/>
    <property type="match status" value="1"/>
</dbReference>
<evidence type="ECO:0000256" key="3">
    <source>
        <dbReference type="ARBA" id="ARBA00022763"/>
    </source>
</evidence>
<gene>
    <name evidence="7 9" type="primary">recO</name>
    <name evidence="9" type="ORF">WMO43_00945</name>
</gene>
<dbReference type="InterPro" id="IPR037278">
    <property type="entry name" value="ARFGAP/RecO"/>
</dbReference>
<dbReference type="Gene3D" id="2.40.50.140">
    <property type="entry name" value="Nucleic acid-binding proteins"/>
    <property type="match status" value="1"/>
</dbReference>
<evidence type="ECO:0000256" key="5">
    <source>
        <dbReference type="ARBA" id="ARBA00023204"/>
    </source>
</evidence>
<dbReference type="NCBIfam" id="TIGR00613">
    <property type="entry name" value="reco"/>
    <property type="match status" value="1"/>
</dbReference>
<evidence type="ECO:0000313" key="9">
    <source>
        <dbReference type="EMBL" id="MEQ2556447.1"/>
    </source>
</evidence>
<dbReference type="SUPFAM" id="SSF50249">
    <property type="entry name" value="Nucleic acid-binding proteins"/>
    <property type="match status" value="1"/>
</dbReference>
<keyword evidence="10" id="KW-1185">Reference proteome</keyword>
<proteinExistence type="inferred from homology"/>
<name>A0ABV1HBG6_9FIRM</name>
<evidence type="ECO:0000256" key="2">
    <source>
        <dbReference type="ARBA" id="ARBA00021310"/>
    </source>
</evidence>
<dbReference type="SUPFAM" id="SSF57863">
    <property type="entry name" value="ArfGap/RecO-like zinc finger"/>
    <property type="match status" value="1"/>
</dbReference>
<dbReference type="InterPro" id="IPR012340">
    <property type="entry name" value="NA-bd_OB-fold"/>
</dbReference>
<evidence type="ECO:0000256" key="6">
    <source>
        <dbReference type="ARBA" id="ARBA00033409"/>
    </source>
</evidence>
<protein>
    <recommendedName>
        <fullName evidence="2 7">DNA repair protein RecO</fullName>
    </recommendedName>
    <alternativeName>
        <fullName evidence="6 7">Recombination protein O</fullName>
    </alternativeName>
</protein>
<comment type="function">
    <text evidence="7">Involved in DNA repair and RecF pathway recombination.</text>
</comment>
<dbReference type="PANTHER" id="PTHR33991:SF1">
    <property type="entry name" value="DNA REPAIR PROTEIN RECO"/>
    <property type="match status" value="1"/>
</dbReference>
<dbReference type="PANTHER" id="PTHR33991">
    <property type="entry name" value="DNA REPAIR PROTEIN RECO"/>
    <property type="match status" value="1"/>
</dbReference>
<dbReference type="Pfam" id="PF11967">
    <property type="entry name" value="RecO_N"/>
    <property type="match status" value="1"/>
</dbReference>
<keyword evidence="4 7" id="KW-0233">DNA recombination</keyword>
<dbReference type="RefSeq" id="WP_353529408.1">
    <property type="nucleotide sequence ID" value="NZ_JBBMEX010000001.1"/>
</dbReference>
<dbReference type="InterPro" id="IPR003717">
    <property type="entry name" value="RecO"/>
</dbReference>
<dbReference type="Proteomes" id="UP001454489">
    <property type="component" value="Unassembled WGS sequence"/>
</dbReference>
<evidence type="ECO:0000313" key="10">
    <source>
        <dbReference type="Proteomes" id="UP001454489"/>
    </source>
</evidence>
<organism evidence="9 10">
    <name type="scientific">Maccoyibacter intestinihominis</name>
    <dbReference type="NCBI Taxonomy" id="3133499"/>
    <lineage>
        <taxon>Bacteria</taxon>
        <taxon>Bacillati</taxon>
        <taxon>Bacillota</taxon>
        <taxon>Clostridia</taxon>
        <taxon>Lachnospirales</taxon>
        <taxon>Lachnospiraceae</taxon>
        <taxon>Maccoyibacter</taxon>
    </lineage>
</organism>
<accession>A0ABV1HBG6</accession>
<evidence type="ECO:0000256" key="7">
    <source>
        <dbReference type="HAMAP-Rule" id="MF_00201"/>
    </source>
</evidence>
<feature type="domain" description="DNA replication/recombination mediator RecO N-terminal" evidence="8">
    <location>
        <begin position="8"/>
        <end position="80"/>
    </location>
</feature>
<dbReference type="Gene3D" id="1.20.1440.120">
    <property type="entry name" value="Recombination protein O, C-terminal domain"/>
    <property type="match status" value="1"/>
</dbReference>
<reference evidence="9 10" key="1">
    <citation type="submission" date="2024-03" db="EMBL/GenBank/DDBJ databases">
        <title>Human intestinal bacterial collection.</title>
        <authorList>
            <person name="Pauvert C."/>
            <person name="Hitch T.C.A."/>
            <person name="Clavel T."/>
        </authorList>
    </citation>
    <scope>NUCLEOTIDE SEQUENCE [LARGE SCALE GENOMIC DNA]</scope>
    <source>
        <strain evidence="9 10">CLA-AA-H185</strain>
    </source>
</reference>
<dbReference type="EMBL" id="JBBMEX010000001">
    <property type="protein sequence ID" value="MEQ2556447.1"/>
    <property type="molecule type" value="Genomic_DNA"/>
</dbReference>
<comment type="caution">
    <text evidence="9">The sequence shown here is derived from an EMBL/GenBank/DDBJ whole genome shotgun (WGS) entry which is preliminary data.</text>
</comment>